<sequence length="404" mass="47089">MPSLEESRRQVKESLSLHRPALEVDHDDILAGLQEEIDKHNAIKQNVQRSVRRSKRERETTGERATTHDRPVKFRFKDGVEAPRKRRHHRHRDDKDTRRKSEKEDYPTPPQDEPEAAHPFPRNPTDLEEPGPTSGDAAFRASLFDALADDEGALYWESVYAQPIHVYSRPSVSTPQGELEQMSDEEYAVYVKTKMWEKRHPEVLLERERSKRVRREDEDERTRRREEFLRRREQAAWERAERRGARRQARGEEEESSGDEEKREYAFAGEGNTYADVPVDKARRSEYASAWTKYLAAWDRLKLELLDERSAPATDAASASKRIPWPVLASKPVIRANIEDFMRNAPADDERTKLQVLKEERVRWHPDKVQQRFAGAVDEGTMKLVTGVFQVVDALFEEERARGS</sequence>
<reference evidence="7 8" key="1">
    <citation type="submission" date="2017-03" db="EMBL/GenBank/DDBJ databases">
        <title>Genomes of endolithic fungi from Antarctica.</title>
        <authorList>
            <person name="Coleine C."/>
            <person name="Masonjones S."/>
            <person name="Stajich J.E."/>
        </authorList>
    </citation>
    <scope>NUCLEOTIDE SEQUENCE [LARGE SCALE GENOMIC DNA]</scope>
    <source>
        <strain evidence="7 8">CCFEE 5311</strain>
    </source>
</reference>
<evidence type="ECO:0000256" key="3">
    <source>
        <dbReference type="ARBA" id="ARBA00022737"/>
    </source>
</evidence>
<feature type="region of interest" description="Disordered" evidence="6">
    <location>
        <begin position="207"/>
        <end position="226"/>
    </location>
</feature>
<evidence type="ECO:0000256" key="2">
    <source>
        <dbReference type="ARBA" id="ARBA00022553"/>
    </source>
</evidence>
<dbReference type="AlphaFoldDB" id="A0A4U0UD45"/>
<name>A0A4U0UD45_9PEZI</name>
<comment type="caution">
    <text evidence="7">The sequence shown here is derived from an EMBL/GenBank/DDBJ whole genome shotgun (WGS) entry which is preliminary data.</text>
</comment>
<dbReference type="Proteomes" id="UP000310066">
    <property type="component" value="Unassembled WGS sequence"/>
</dbReference>
<evidence type="ECO:0000256" key="4">
    <source>
        <dbReference type="ARBA" id="ARBA00023043"/>
    </source>
</evidence>
<feature type="compositionally biased region" description="Basic and acidic residues" evidence="6">
    <location>
        <begin position="56"/>
        <end position="83"/>
    </location>
</feature>
<protein>
    <submittedName>
        <fullName evidence="7">Uncharacterized protein</fullName>
    </submittedName>
</protein>
<evidence type="ECO:0000256" key="1">
    <source>
        <dbReference type="ARBA" id="ARBA00004123"/>
    </source>
</evidence>
<organism evidence="7 8">
    <name type="scientific">Friedmanniomyces endolithicus</name>
    <dbReference type="NCBI Taxonomy" id="329885"/>
    <lineage>
        <taxon>Eukaryota</taxon>
        <taxon>Fungi</taxon>
        <taxon>Dikarya</taxon>
        <taxon>Ascomycota</taxon>
        <taxon>Pezizomycotina</taxon>
        <taxon>Dothideomycetes</taxon>
        <taxon>Dothideomycetidae</taxon>
        <taxon>Mycosphaerellales</taxon>
        <taxon>Teratosphaeriaceae</taxon>
        <taxon>Friedmanniomyces</taxon>
    </lineage>
</organism>
<feature type="compositionally biased region" description="Basic and acidic residues" evidence="6">
    <location>
        <begin position="93"/>
        <end position="106"/>
    </location>
</feature>
<dbReference type="PANTHER" id="PTHR15263">
    <property type="entry name" value="I-KAPPA-B-LIKE PROTEIN IKBL"/>
    <property type="match status" value="1"/>
</dbReference>
<dbReference type="InterPro" id="IPR038753">
    <property type="entry name" value="NFKBIL1"/>
</dbReference>
<dbReference type="STRING" id="329885.A0A4U0UD45"/>
<evidence type="ECO:0000256" key="5">
    <source>
        <dbReference type="ARBA" id="ARBA00023242"/>
    </source>
</evidence>
<gene>
    <name evidence="7" type="ORF">B0A54_14117</name>
</gene>
<evidence type="ECO:0000256" key="6">
    <source>
        <dbReference type="SAM" id="MobiDB-lite"/>
    </source>
</evidence>
<dbReference type="PANTHER" id="PTHR15263:SF1">
    <property type="entry name" value="NF-KAPPA-B INHIBITOR-LIKE PROTEIN 1"/>
    <property type="match status" value="1"/>
</dbReference>
<dbReference type="GO" id="GO:0043124">
    <property type="term" value="P:negative regulation of canonical NF-kappaB signal transduction"/>
    <property type="evidence" value="ECO:0007669"/>
    <property type="project" value="InterPro"/>
</dbReference>
<keyword evidence="5" id="KW-0539">Nucleus</keyword>
<feature type="region of interest" description="Disordered" evidence="6">
    <location>
        <begin position="37"/>
        <end position="138"/>
    </location>
</feature>
<keyword evidence="4" id="KW-0040">ANK repeat</keyword>
<keyword evidence="3" id="KW-0677">Repeat</keyword>
<dbReference type="GO" id="GO:0005634">
    <property type="term" value="C:nucleus"/>
    <property type="evidence" value="ECO:0007669"/>
    <property type="project" value="UniProtKB-SubCell"/>
</dbReference>
<dbReference type="OrthoDB" id="412109at2759"/>
<keyword evidence="2" id="KW-0597">Phosphoprotein</keyword>
<comment type="subcellular location">
    <subcellularLocation>
        <location evidence="1">Nucleus</location>
    </subcellularLocation>
</comment>
<evidence type="ECO:0000313" key="8">
    <source>
        <dbReference type="Proteomes" id="UP000310066"/>
    </source>
</evidence>
<accession>A0A4U0UD45</accession>
<evidence type="ECO:0000313" key="7">
    <source>
        <dbReference type="EMBL" id="TKA33420.1"/>
    </source>
</evidence>
<feature type="region of interest" description="Disordered" evidence="6">
    <location>
        <begin position="240"/>
        <end position="269"/>
    </location>
</feature>
<dbReference type="EMBL" id="NAJP01000086">
    <property type="protein sequence ID" value="TKA33420.1"/>
    <property type="molecule type" value="Genomic_DNA"/>
</dbReference>
<proteinExistence type="predicted"/>